<dbReference type="Proteomes" id="UP001596011">
    <property type="component" value="Unassembled WGS sequence"/>
</dbReference>
<protein>
    <submittedName>
        <fullName evidence="2">Uncharacterized protein</fullName>
    </submittedName>
</protein>
<accession>A0ABV9HDQ3</accession>
<organism evidence="2 3">
    <name type="scientific">Promicromonospora alba</name>
    <dbReference type="NCBI Taxonomy" id="1616110"/>
    <lineage>
        <taxon>Bacteria</taxon>
        <taxon>Bacillati</taxon>
        <taxon>Actinomycetota</taxon>
        <taxon>Actinomycetes</taxon>
        <taxon>Micrococcales</taxon>
        <taxon>Promicromonosporaceae</taxon>
        <taxon>Promicromonospora</taxon>
    </lineage>
</organism>
<evidence type="ECO:0000313" key="2">
    <source>
        <dbReference type="EMBL" id="MFC4628252.1"/>
    </source>
</evidence>
<evidence type="ECO:0000256" key="1">
    <source>
        <dbReference type="SAM" id="MobiDB-lite"/>
    </source>
</evidence>
<feature type="compositionally biased region" description="Pro residues" evidence="1">
    <location>
        <begin position="94"/>
        <end position="105"/>
    </location>
</feature>
<gene>
    <name evidence="2" type="ORF">ACFO6V_08400</name>
</gene>
<reference evidence="3" key="1">
    <citation type="journal article" date="2019" name="Int. J. Syst. Evol. Microbiol.">
        <title>The Global Catalogue of Microorganisms (GCM) 10K type strain sequencing project: providing services to taxonomists for standard genome sequencing and annotation.</title>
        <authorList>
            <consortium name="The Broad Institute Genomics Platform"/>
            <consortium name="The Broad Institute Genome Sequencing Center for Infectious Disease"/>
            <person name="Wu L."/>
            <person name="Ma J."/>
        </authorList>
    </citation>
    <scope>NUCLEOTIDE SEQUENCE [LARGE SCALE GENOMIC DNA]</scope>
    <source>
        <strain evidence="3">CCUG 42722</strain>
    </source>
</reference>
<sequence>MHVLLLAENLPDAERLASAWRTAAPHTTAAAREVRLPGPSRVPADGPTFGTARAGEDAAGSGHGAGSGGVLLAGAAIPVGPPAAVGPQEVGPAHPGPSAPGPAPSALPRGEGAVLAEAAARADVVVAYVTRLDGEGLHRGVVVEAAAAAAPHAVPVVVITDRSEVSRREWSTAGLSGVHETTDGDVTRVARTWTPGWAR</sequence>
<name>A0ABV9HDQ3_9MICO</name>
<proteinExistence type="predicted"/>
<evidence type="ECO:0000313" key="3">
    <source>
        <dbReference type="Proteomes" id="UP001596011"/>
    </source>
</evidence>
<feature type="compositionally biased region" description="Low complexity" evidence="1">
    <location>
        <begin position="83"/>
        <end position="93"/>
    </location>
</feature>
<dbReference type="Gene3D" id="3.40.50.10350">
    <property type="entry name" value="Glycerate kinase, domain 1"/>
    <property type="match status" value="1"/>
</dbReference>
<dbReference type="RefSeq" id="WP_377134165.1">
    <property type="nucleotide sequence ID" value="NZ_JBHSFI010000003.1"/>
</dbReference>
<dbReference type="EMBL" id="JBHSFI010000003">
    <property type="protein sequence ID" value="MFC4628252.1"/>
    <property type="molecule type" value="Genomic_DNA"/>
</dbReference>
<feature type="region of interest" description="Disordered" evidence="1">
    <location>
        <begin position="83"/>
        <end position="108"/>
    </location>
</feature>
<dbReference type="InterPro" id="IPR018197">
    <property type="entry name" value="Glycerate_kinase_RE-like"/>
</dbReference>
<feature type="region of interest" description="Disordered" evidence="1">
    <location>
        <begin position="37"/>
        <end position="65"/>
    </location>
</feature>
<comment type="caution">
    <text evidence="2">The sequence shown here is derived from an EMBL/GenBank/DDBJ whole genome shotgun (WGS) entry which is preliminary data.</text>
</comment>
<keyword evidence="3" id="KW-1185">Reference proteome</keyword>